<dbReference type="GO" id="GO:0003700">
    <property type="term" value="F:DNA-binding transcription factor activity"/>
    <property type="evidence" value="ECO:0007669"/>
    <property type="project" value="InterPro"/>
</dbReference>
<accession>A0A4R6XXQ4</accession>
<keyword evidence="6" id="KW-1185">Reference proteome</keyword>
<organism evidence="5 6">
    <name type="scientific">Marinicella litoralis</name>
    <dbReference type="NCBI Taxonomy" id="644220"/>
    <lineage>
        <taxon>Bacteria</taxon>
        <taxon>Pseudomonadati</taxon>
        <taxon>Pseudomonadota</taxon>
        <taxon>Gammaproteobacteria</taxon>
        <taxon>Lysobacterales</taxon>
        <taxon>Marinicellaceae</taxon>
        <taxon>Marinicella</taxon>
    </lineage>
</organism>
<dbReference type="PANTHER" id="PTHR33154:SF33">
    <property type="entry name" value="TRANSCRIPTIONAL REPRESSOR SDPR"/>
    <property type="match status" value="1"/>
</dbReference>
<comment type="caution">
    <text evidence="5">The sequence shown here is derived from an EMBL/GenBank/DDBJ whole genome shotgun (WGS) entry which is preliminary data.</text>
</comment>
<dbReference type="SUPFAM" id="SSF46785">
    <property type="entry name" value="Winged helix' DNA-binding domain"/>
    <property type="match status" value="1"/>
</dbReference>
<dbReference type="InterPro" id="IPR011991">
    <property type="entry name" value="ArsR-like_HTH"/>
</dbReference>
<dbReference type="PRINTS" id="PR00778">
    <property type="entry name" value="HTHARSR"/>
</dbReference>
<dbReference type="PANTHER" id="PTHR33154">
    <property type="entry name" value="TRANSCRIPTIONAL REGULATOR, ARSR FAMILY"/>
    <property type="match status" value="1"/>
</dbReference>
<dbReference type="Proteomes" id="UP000295724">
    <property type="component" value="Unassembled WGS sequence"/>
</dbReference>
<evidence type="ECO:0000256" key="3">
    <source>
        <dbReference type="ARBA" id="ARBA00023163"/>
    </source>
</evidence>
<keyword evidence="1" id="KW-0805">Transcription regulation</keyword>
<evidence type="ECO:0000313" key="5">
    <source>
        <dbReference type="EMBL" id="TDR23260.1"/>
    </source>
</evidence>
<evidence type="ECO:0000259" key="4">
    <source>
        <dbReference type="PROSITE" id="PS50987"/>
    </source>
</evidence>
<dbReference type="NCBIfam" id="NF033788">
    <property type="entry name" value="HTH_metalloreg"/>
    <property type="match status" value="1"/>
</dbReference>
<gene>
    <name evidence="5" type="ORF">C8D91_0120</name>
</gene>
<dbReference type="PROSITE" id="PS50987">
    <property type="entry name" value="HTH_ARSR_2"/>
    <property type="match status" value="1"/>
</dbReference>
<keyword evidence="2" id="KW-0238">DNA-binding</keyword>
<reference evidence="5 6" key="1">
    <citation type="submission" date="2019-03" db="EMBL/GenBank/DDBJ databases">
        <title>Genomic Encyclopedia of Type Strains, Phase IV (KMG-IV): sequencing the most valuable type-strain genomes for metagenomic binning, comparative biology and taxonomic classification.</title>
        <authorList>
            <person name="Goeker M."/>
        </authorList>
    </citation>
    <scope>NUCLEOTIDE SEQUENCE [LARGE SCALE GENOMIC DNA]</scope>
    <source>
        <strain evidence="5 6">DSM 25488</strain>
    </source>
</reference>
<keyword evidence="3" id="KW-0804">Transcription</keyword>
<sequence>MNDTFQALSSTVRRKILAYLSKTDLTAGEISDRFEMSKPALSKHLSILMNAGLIQGDKKGQFVHYSLVKENLFANMNDFLVNFCPQGRPLKMESAELAKNKNSSE</sequence>
<dbReference type="Gene3D" id="1.10.10.10">
    <property type="entry name" value="Winged helix-like DNA-binding domain superfamily/Winged helix DNA-binding domain"/>
    <property type="match status" value="1"/>
</dbReference>
<dbReference type="AlphaFoldDB" id="A0A4R6XXQ4"/>
<dbReference type="InterPro" id="IPR036388">
    <property type="entry name" value="WH-like_DNA-bd_sf"/>
</dbReference>
<dbReference type="InterPro" id="IPR036390">
    <property type="entry name" value="WH_DNA-bd_sf"/>
</dbReference>
<dbReference type="RefSeq" id="WP_099018086.1">
    <property type="nucleotide sequence ID" value="NZ_NIHB01000001.1"/>
</dbReference>
<protein>
    <submittedName>
        <fullName evidence="5">ArsR family transcriptional regulator</fullName>
    </submittedName>
</protein>
<proteinExistence type="predicted"/>
<evidence type="ECO:0000256" key="2">
    <source>
        <dbReference type="ARBA" id="ARBA00023125"/>
    </source>
</evidence>
<dbReference type="OrthoDB" id="46768at2"/>
<evidence type="ECO:0000256" key="1">
    <source>
        <dbReference type="ARBA" id="ARBA00023015"/>
    </source>
</evidence>
<dbReference type="InterPro" id="IPR001845">
    <property type="entry name" value="HTH_ArsR_DNA-bd_dom"/>
</dbReference>
<dbReference type="InterPro" id="IPR051081">
    <property type="entry name" value="HTH_MetalResp_TranReg"/>
</dbReference>
<evidence type="ECO:0000313" key="6">
    <source>
        <dbReference type="Proteomes" id="UP000295724"/>
    </source>
</evidence>
<dbReference type="CDD" id="cd00090">
    <property type="entry name" value="HTH_ARSR"/>
    <property type="match status" value="1"/>
</dbReference>
<dbReference type="EMBL" id="SNZB01000001">
    <property type="protein sequence ID" value="TDR23260.1"/>
    <property type="molecule type" value="Genomic_DNA"/>
</dbReference>
<dbReference type="GO" id="GO:0003677">
    <property type="term" value="F:DNA binding"/>
    <property type="evidence" value="ECO:0007669"/>
    <property type="project" value="UniProtKB-KW"/>
</dbReference>
<name>A0A4R6XXQ4_9GAMM</name>
<dbReference type="SMART" id="SM00418">
    <property type="entry name" value="HTH_ARSR"/>
    <property type="match status" value="1"/>
</dbReference>
<feature type="domain" description="HTH arsR-type" evidence="4">
    <location>
        <begin position="1"/>
        <end position="87"/>
    </location>
</feature>
<dbReference type="Pfam" id="PF01022">
    <property type="entry name" value="HTH_5"/>
    <property type="match status" value="1"/>
</dbReference>